<dbReference type="AlphaFoldDB" id="U1HWK9"/>
<sequence>MTELRVFKISDRKSQTLDKFDQPIFTTIHEIHLFHYNITTIYRGSEDAGNVLAVFKGDKVTLNGKEEKQKEMIHSNGTGGGPTRTFFTPQGEKMKWKSVSQQWQLVPVSKPRPIQPLLTYYAPRRSVRKLTSNTWLGHSLKTILKISPNALSENSGYALLGNGGVPTPLLELAMVVLVIVMRREESGGRGAEFAGGGGRGRGLR</sequence>
<evidence type="ECO:0000313" key="2">
    <source>
        <dbReference type="EMBL" id="ERF73789.1"/>
    </source>
</evidence>
<dbReference type="HOGENOM" id="CLU_1343230_0_0_1"/>
<proteinExistence type="predicted"/>
<gene>
    <name evidence="2" type="ORF">EPUS_09255</name>
</gene>
<dbReference type="EMBL" id="KE720923">
    <property type="protein sequence ID" value="ERF73789.1"/>
    <property type="molecule type" value="Genomic_DNA"/>
</dbReference>
<evidence type="ECO:0000259" key="1">
    <source>
        <dbReference type="Pfam" id="PF20236"/>
    </source>
</evidence>
<dbReference type="Pfam" id="PF20236">
    <property type="entry name" value="DUF6593"/>
    <property type="match status" value="1"/>
</dbReference>
<dbReference type="Proteomes" id="UP000019373">
    <property type="component" value="Unassembled WGS sequence"/>
</dbReference>
<evidence type="ECO:0000313" key="3">
    <source>
        <dbReference type="Proteomes" id="UP000019373"/>
    </source>
</evidence>
<keyword evidence="3" id="KW-1185">Reference proteome</keyword>
<feature type="domain" description="DUF6593" evidence="1">
    <location>
        <begin position="22"/>
        <end position="128"/>
    </location>
</feature>
<name>U1HWK9_ENDPU</name>
<dbReference type="RefSeq" id="XP_007800569.1">
    <property type="nucleotide sequence ID" value="XM_007802378.1"/>
</dbReference>
<organism evidence="2 3">
    <name type="scientific">Endocarpon pusillum (strain Z07020 / HMAS-L-300199)</name>
    <name type="common">Lichen-forming fungus</name>
    <dbReference type="NCBI Taxonomy" id="1263415"/>
    <lineage>
        <taxon>Eukaryota</taxon>
        <taxon>Fungi</taxon>
        <taxon>Dikarya</taxon>
        <taxon>Ascomycota</taxon>
        <taxon>Pezizomycotina</taxon>
        <taxon>Eurotiomycetes</taxon>
        <taxon>Chaetothyriomycetidae</taxon>
        <taxon>Verrucariales</taxon>
        <taxon>Verrucariaceae</taxon>
        <taxon>Endocarpon</taxon>
    </lineage>
</organism>
<protein>
    <recommendedName>
        <fullName evidence="1">DUF6593 domain-containing protein</fullName>
    </recommendedName>
</protein>
<dbReference type="InterPro" id="IPR046528">
    <property type="entry name" value="DUF6593"/>
</dbReference>
<dbReference type="OrthoDB" id="10434549at2759"/>
<accession>U1HWK9</accession>
<dbReference type="GeneID" id="19244084"/>
<reference evidence="3" key="1">
    <citation type="journal article" date="2014" name="BMC Genomics">
        <title>Genome characteristics reveal the impact of lichenization on lichen-forming fungus Endocarpon pusillum Hedwig (Verrucariales, Ascomycota).</title>
        <authorList>
            <person name="Wang Y.-Y."/>
            <person name="Liu B."/>
            <person name="Zhang X.-Y."/>
            <person name="Zhou Q.-M."/>
            <person name="Zhang T."/>
            <person name="Li H."/>
            <person name="Yu Y.-F."/>
            <person name="Zhang X.-L."/>
            <person name="Hao X.-Y."/>
            <person name="Wang M."/>
            <person name="Wang L."/>
            <person name="Wei J.-C."/>
        </authorList>
    </citation>
    <scope>NUCLEOTIDE SEQUENCE [LARGE SCALE GENOMIC DNA]</scope>
    <source>
        <strain evidence="3">Z07020 / HMAS-L-300199</strain>
    </source>
</reference>